<evidence type="ECO:0000313" key="16">
    <source>
        <dbReference type="Proteomes" id="UP000837857"/>
    </source>
</evidence>
<keyword evidence="11 14" id="KW-0408">Iron</keyword>
<dbReference type="InterPro" id="IPR002401">
    <property type="entry name" value="Cyt_P450_E_grp-I"/>
</dbReference>
<evidence type="ECO:0000256" key="10">
    <source>
        <dbReference type="ARBA" id="ARBA00023002"/>
    </source>
</evidence>
<dbReference type="InterPro" id="IPR001128">
    <property type="entry name" value="Cyt_P450"/>
</dbReference>
<dbReference type="SUPFAM" id="SSF48264">
    <property type="entry name" value="Cytochrome P450"/>
    <property type="match status" value="1"/>
</dbReference>
<keyword evidence="8" id="KW-0256">Endoplasmic reticulum</keyword>
<accession>A0ABN8IG18</accession>
<organism evidence="15 16">
    <name type="scientific">Iphiclides podalirius</name>
    <name type="common">scarce swallowtail</name>
    <dbReference type="NCBI Taxonomy" id="110791"/>
    <lineage>
        <taxon>Eukaryota</taxon>
        <taxon>Metazoa</taxon>
        <taxon>Ecdysozoa</taxon>
        <taxon>Arthropoda</taxon>
        <taxon>Hexapoda</taxon>
        <taxon>Insecta</taxon>
        <taxon>Pterygota</taxon>
        <taxon>Neoptera</taxon>
        <taxon>Endopterygota</taxon>
        <taxon>Lepidoptera</taxon>
        <taxon>Glossata</taxon>
        <taxon>Ditrysia</taxon>
        <taxon>Papilionoidea</taxon>
        <taxon>Papilionidae</taxon>
        <taxon>Papilioninae</taxon>
        <taxon>Iphiclides</taxon>
    </lineage>
</organism>
<gene>
    <name evidence="15" type="ORF">IPOD504_LOCUS9707</name>
</gene>
<keyword evidence="12 14" id="KW-0503">Monooxygenase</keyword>
<evidence type="ECO:0000256" key="12">
    <source>
        <dbReference type="ARBA" id="ARBA00023033"/>
    </source>
</evidence>
<comment type="cofactor">
    <cofactor evidence="1">
        <name>heme</name>
        <dbReference type="ChEBI" id="CHEBI:30413"/>
    </cofactor>
</comment>
<evidence type="ECO:0000256" key="4">
    <source>
        <dbReference type="ARBA" id="ARBA00004406"/>
    </source>
</evidence>
<evidence type="ECO:0008006" key="17">
    <source>
        <dbReference type="Google" id="ProtNLM"/>
    </source>
</evidence>
<dbReference type="Proteomes" id="UP000837857">
    <property type="component" value="Chromosome 23"/>
</dbReference>
<sequence>MLWCRYRLRRRVLEPPEYPGALPLLGHLPLLLGDGCVAKCKPFLELLLELSEQQVLFTEEEVREHVDTIIVSGYETIASVMCFTLVLIGSYKQVQERLLSELKDVFGDTDRDVAREDLSRLVYLEAVIKETMRIYPVAPIVARRIDKDVKLKNYTLLAGNTCIISQYGIHRHPMWGEDAGEFKPERWLDPSTLPDNAHTFLAFGLGRRNCIGKTYAMTSMKTTLAHFVRRYKVAADHSKMALKMEVLLKPVSGHCISVERRMF</sequence>
<dbReference type="Pfam" id="PF00067">
    <property type="entry name" value="p450"/>
    <property type="match status" value="1"/>
</dbReference>
<dbReference type="EMBL" id="OW152835">
    <property type="protein sequence ID" value="CAH2056501.1"/>
    <property type="molecule type" value="Genomic_DNA"/>
</dbReference>
<comment type="subcellular location">
    <subcellularLocation>
        <location evidence="4">Endoplasmic reticulum membrane</location>
        <topology evidence="4">Peripheral membrane protein</topology>
    </subcellularLocation>
    <subcellularLocation>
        <location evidence="3">Microsome membrane</location>
        <topology evidence="3">Peripheral membrane protein</topology>
    </subcellularLocation>
</comment>
<dbReference type="Gene3D" id="1.10.630.10">
    <property type="entry name" value="Cytochrome P450"/>
    <property type="match status" value="1"/>
</dbReference>
<comment type="function">
    <text evidence="2">May be involved in the metabolism of insect hormones and in the breakdown of synthetic insecticides.</text>
</comment>
<proteinExistence type="inferred from homology"/>
<evidence type="ECO:0000256" key="11">
    <source>
        <dbReference type="ARBA" id="ARBA00023004"/>
    </source>
</evidence>
<name>A0ABN8IG18_9NEOP</name>
<evidence type="ECO:0000256" key="8">
    <source>
        <dbReference type="ARBA" id="ARBA00022824"/>
    </source>
</evidence>
<keyword evidence="6 14" id="KW-0349">Heme</keyword>
<evidence type="ECO:0000256" key="13">
    <source>
        <dbReference type="ARBA" id="ARBA00023136"/>
    </source>
</evidence>
<evidence type="ECO:0000313" key="15">
    <source>
        <dbReference type="EMBL" id="CAH2056501.1"/>
    </source>
</evidence>
<dbReference type="PRINTS" id="PR00385">
    <property type="entry name" value="P450"/>
</dbReference>
<dbReference type="InterPro" id="IPR017972">
    <property type="entry name" value="Cyt_P450_CS"/>
</dbReference>
<comment type="similarity">
    <text evidence="5 14">Belongs to the cytochrome P450 family.</text>
</comment>
<evidence type="ECO:0000256" key="14">
    <source>
        <dbReference type="RuleBase" id="RU000461"/>
    </source>
</evidence>
<keyword evidence="10 14" id="KW-0560">Oxidoreductase</keyword>
<dbReference type="PANTHER" id="PTHR24291:SF189">
    <property type="entry name" value="CYTOCHROME P450 4C3-RELATED"/>
    <property type="match status" value="1"/>
</dbReference>
<dbReference type="InterPro" id="IPR050196">
    <property type="entry name" value="Cytochrome_P450_Monoox"/>
</dbReference>
<evidence type="ECO:0000256" key="2">
    <source>
        <dbReference type="ARBA" id="ARBA00003690"/>
    </source>
</evidence>
<keyword evidence="7 14" id="KW-0479">Metal-binding</keyword>
<dbReference type="PROSITE" id="PS00086">
    <property type="entry name" value="CYTOCHROME_P450"/>
    <property type="match status" value="1"/>
</dbReference>
<evidence type="ECO:0000256" key="5">
    <source>
        <dbReference type="ARBA" id="ARBA00010617"/>
    </source>
</evidence>
<dbReference type="InterPro" id="IPR036396">
    <property type="entry name" value="Cyt_P450_sf"/>
</dbReference>
<dbReference type="PANTHER" id="PTHR24291">
    <property type="entry name" value="CYTOCHROME P450 FAMILY 4"/>
    <property type="match status" value="1"/>
</dbReference>
<evidence type="ECO:0000256" key="1">
    <source>
        <dbReference type="ARBA" id="ARBA00001971"/>
    </source>
</evidence>
<keyword evidence="13" id="KW-0472">Membrane</keyword>
<keyword evidence="16" id="KW-1185">Reference proteome</keyword>
<evidence type="ECO:0000256" key="6">
    <source>
        <dbReference type="ARBA" id="ARBA00022617"/>
    </source>
</evidence>
<reference evidence="15" key="1">
    <citation type="submission" date="2022-03" db="EMBL/GenBank/DDBJ databases">
        <authorList>
            <person name="Martin H S."/>
        </authorList>
    </citation>
    <scope>NUCLEOTIDE SEQUENCE</scope>
</reference>
<evidence type="ECO:0000256" key="9">
    <source>
        <dbReference type="ARBA" id="ARBA00022848"/>
    </source>
</evidence>
<dbReference type="PRINTS" id="PR00463">
    <property type="entry name" value="EP450I"/>
</dbReference>
<keyword evidence="9" id="KW-0492">Microsome</keyword>
<protein>
    <recommendedName>
        <fullName evidence="17">Cytochrome P450</fullName>
    </recommendedName>
</protein>
<evidence type="ECO:0000256" key="3">
    <source>
        <dbReference type="ARBA" id="ARBA00004174"/>
    </source>
</evidence>
<feature type="non-terminal residue" evidence="15">
    <location>
        <position position="263"/>
    </location>
</feature>
<evidence type="ECO:0000256" key="7">
    <source>
        <dbReference type="ARBA" id="ARBA00022723"/>
    </source>
</evidence>